<reference evidence="1" key="1">
    <citation type="journal article" date="2021" name="Proc. Natl. Acad. Sci. U.S.A.">
        <title>A Catalog of Tens of Thousands of Viruses from Human Metagenomes Reveals Hidden Associations with Chronic Diseases.</title>
        <authorList>
            <person name="Tisza M.J."/>
            <person name="Buck C.B."/>
        </authorList>
    </citation>
    <scope>NUCLEOTIDE SEQUENCE</scope>
    <source>
        <strain evidence="1">Ctbvd11</strain>
    </source>
</reference>
<name>A0A8S5QDD3_9CAUD</name>
<protein>
    <submittedName>
        <fullName evidence="1">Uncharacterized protein</fullName>
    </submittedName>
</protein>
<evidence type="ECO:0000313" key="1">
    <source>
        <dbReference type="EMBL" id="DAE17096.1"/>
    </source>
</evidence>
<accession>A0A8S5QDD3</accession>
<organism evidence="1">
    <name type="scientific">Siphoviridae sp. ctbvd11</name>
    <dbReference type="NCBI Taxonomy" id="2825567"/>
    <lineage>
        <taxon>Viruses</taxon>
        <taxon>Duplodnaviria</taxon>
        <taxon>Heunggongvirae</taxon>
        <taxon>Uroviricota</taxon>
        <taxon>Caudoviricetes</taxon>
    </lineage>
</organism>
<sequence>MGNRILKINVCYRYPENKSPYLVIMLEDY</sequence>
<proteinExistence type="predicted"/>
<dbReference type="EMBL" id="BK015636">
    <property type="protein sequence ID" value="DAE17096.1"/>
    <property type="molecule type" value="Genomic_DNA"/>
</dbReference>